<proteinExistence type="predicted"/>
<evidence type="ECO:0000313" key="1">
    <source>
        <dbReference type="EMBL" id="THD24735.1"/>
    </source>
</evidence>
<dbReference type="AlphaFoldDB" id="A0A4E0RDM5"/>
<comment type="caution">
    <text evidence="1">The sequence shown here is derived from an EMBL/GenBank/DDBJ whole genome shotgun (WGS) entry which is preliminary data.</text>
</comment>
<accession>A0A4E0RDM5</accession>
<organism evidence="1 2">
    <name type="scientific">Fasciola hepatica</name>
    <name type="common">Liver fluke</name>
    <dbReference type="NCBI Taxonomy" id="6192"/>
    <lineage>
        <taxon>Eukaryota</taxon>
        <taxon>Metazoa</taxon>
        <taxon>Spiralia</taxon>
        <taxon>Lophotrochozoa</taxon>
        <taxon>Platyhelminthes</taxon>
        <taxon>Trematoda</taxon>
        <taxon>Digenea</taxon>
        <taxon>Plagiorchiida</taxon>
        <taxon>Echinostomata</taxon>
        <taxon>Echinostomatoidea</taxon>
        <taxon>Fasciolidae</taxon>
        <taxon>Fasciola</taxon>
    </lineage>
</organism>
<dbReference type="EMBL" id="JXXN02001456">
    <property type="protein sequence ID" value="THD24735.1"/>
    <property type="molecule type" value="Genomic_DNA"/>
</dbReference>
<name>A0A4E0RDM5_FASHE</name>
<protein>
    <submittedName>
        <fullName evidence="1">Uncharacterized protein</fullName>
    </submittedName>
</protein>
<dbReference type="Proteomes" id="UP000230066">
    <property type="component" value="Unassembled WGS sequence"/>
</dbReference>
<reference evidence="1" key="1">
    <citation type="submission" date="2019-03" db="EMBL/GenBank/DDBJ databases">
        <title>Improved annotation for the trematode Fasciola hepatica.</title>
        <authorList>
            <person name="Choi Y.-J."/>
            <person name="Martin J."/>
            <person name="Mitreva M."/>
        </authorList>
    </citation>
    <scope>NUCLEOTIDE SEQUENCE [LARGE SCALE GENOMIC DNA]</scope>
</reference>
<gene>
    <name evidence="1" type="ORF">D915_004650</name>
</gene>
<sequence>MPTFDLLNLRKTEMTLQFVVKTIQLLILITLHSQYVHAEQITGSMFRIQLPISPNSLKPESMNNMDPYAEWNPACYKFHEATTNMSNDIKNRLVGCASEDIQGREESTHLKIYLAISPNQLRPDQQVPCLNDAYQKAFDALKEAVSLHFKVHFEQVQIFLEFKEVQLQAQRITSLAMEDNQMLFDSTWTDERKLKVKVFLLSWMRSINNRFPLISMKVELMDISRLDCKVDVWFDVTGKTDEALYYLFASSMKEILPISQKTFGLKRFSEKTPDYVAQCVFLVHFVKDPDALVFEECAAELEQYNIPVEIMTGSAFEVHLDVDENDWDLRAKSHVNPFSGWRPICDWFMNATALPYELISEKVIGCRSNRTGTKTQLTVYLAVPLADLTAKRNIRCKKDLFTQWEKTVRIQFKLQPDGVQFTEQYREVQVQAITIVGELTRNGGKDLSQDKWSDKEKLVLKPFLVHWMKSIDKQYKLVSFKDVSDDLDPLVLEMDLLFDITGQDNLNLVNIVRHLTSTASSYQGSSKLTSCRPDTPAVLETPEDPFVDCVDGQLPLPNYSRFVSQRSVFYFDEVHIEFSKKVKSSALSVTFVCINVM</sequence>
<keyword evidence="2" id="KW-1185">Reference proteome</keyword>
<evidence type="ECO:0000313" key="2">
    <source>
        <dbReference type="Proteomes" id="UP000230066"/>
    </source>
</evidence>